<dbReference type="GO" id="GO:0005113">
    <property type="term" value="F:patched binding"/>
    <property type="evidence" value="ECO:0007669"/>
    <property type="project" value="TreeGrafter"/>
</dbReference>
<dbReference type="Proteomes" id="UP000597762">
    <property type="component" value="Unassembled WGS sequence"/>
</dbReference>
<dbReference type="InterPro" id="IPR050387">
    <property type="entry name" value="Hedgehog_Signaling"/>
</dbReference>
<organism evidence="5 6">
    <name type="scientific">Acanthosepion pharaonis</name>
    <name type="common">Pharaoh cuttlefish</name>
    <name type="synonym">Sepia pharaonis</name>
    <dbReference type="NCBI Taxonomy" id="158019"/>
    <lineage>
        <taxon>Eukaryota</taxon>
        <taxon>Metazoa</taxon>
        <taxon>Spiralia</taxon>
        <taxon>Lophotrochozoa</taxon>
        <taxon>Mollusca</taxon>
        <taxon>Cephalopoda</taxon>
        <taxon>Coleoidea</taxon>
        <taxon>Decapodiformes</taxon>
        <taxon>Sepiida</taxon>
        <taxon>Sepiina</taxon>
        <taxon>Sepiidae</taxon>
        <taxon>Acanthosepion</taxon>
    </lineage>
</organism>
<dbReference type="InterPro" id="IPR001657">
    <property type="entry name" value="Hedgehog"/>
</dbReference>
<dbReference type="Pfam" id="PF01079">
    <property type="entry name" value="Hint"/>
    <property type="match status" value="1"/>
</dbReference>
<comment type="caution">
    <text evidence="5">The sequence shown here is derived from an EMBL/GenBank/DDBJ whole genome shotgun (WGS) entry which is preliminary data.</text>
</comment>
<dbReference type="PRINTS" id="PR00632">
    <property type="entry name" value="SONICHHOG"/>
</dbReference>
<gene>
    <name evidence="5" type="ORF">SPHA_8317</name>
</gene>
<dbReference type="OrthoDB" id="6089550at2759"/>
<dbReference type="SUPFAM" id="SSF51294">
    <property type="entry name" value="Hedgehog/intein (Hint) domain"/>
    <property type="match status" value="1"/>
</dbReference>
<keyword evidence="2" id="KW-0732">Signal</keyword>
<accession>A0A812AZD5</accession>
<feature type="domain" description="Hint" evidence="4">
    <location>
        <begin position="4"/>
        <end position="108"/>
    </location>
</feature>
<dbReference type="SMART" id="SM00305">
    <property type="entry name" value="HintC"/>
    <property type="match status" value="1"/>
</dbReference>
<dbReference type="AlphaFoldDB" id="A0A812AZD5"/>
<dbReference type="EMBL" id="CAHIKZ030000269">
    <property type="protein sequence ID" value="CAE1165006.1"/>
    <property type="molecule type" value="Genomic_DNA"/>
</dbReference>
<keyword evidence="1" id="KW-0217">Developmental protein</keyword>
<dbReference type="SMART" id="SM00306">
    <property type="entry name" value="HintN"/>
    <property type="match status" value="1"/>
</dbReference>
<evidence type="ECO:0000313" key="5">
    <source>
        <dbReference type="EMBL" id="CAE1165006.1"/>
    </source>
</evidence>
<dbReference type="FunFam" id="2.170.16.10:FF:000001">
    <property type="entry name" value="Indian hedgehog"/>
    <property type="match status" value="1"/>
</dbReference>
<evidence type="ECO:0000313" key="6">
    <source>
        <dbReference type="Proteomes" id="UP000597762"/>
    </source>
</evidence>
<sequence length="217" mass="24035">MSGQVMVQGKGTVPLTQLNVGDEVLAMNPDGKLVYSEVIAFLDIKNDTSGHFYRIETESGHKVHLTGKHLIYSSDTNRTSFVLDSIDSRFEAIYADHAQVGDFLITTRGKSGVRASAIRSVKLVTKQGMVAPLTKTGTIVVDGVVVSCYAFINSDYIAHASFSVLRGLHDFYSYLPFVSWPETAIASYAIDGMHWYAKLLFKIAPYFMGRDLLYMND</sequence>
<name>A0A812AZD5_ACAPH</name>
<dbReference type="GO" id="GO:0007224">
    <property type="term" value="P:smoothened signaling pathway"/>
    <property type="evidence" value="ECO:0007669"/>
    <property type="project" value="TreeGrafter"/>
</dbReference>
<dbReference type="Gene3D" id="2.170.16.10">
    <property type="entry name" value="Hedgehog/Intein (Hint) domain"/>
    <property type="match status" value="1"/>
</dbReference>
<dbReference type="InterPro" id="IPR003586">
    <property type="entry name" value="Hint_dom_C"/>
</dbReference>
<protein>
    <recommendedName>
        <fullName evidence="7">Hedgehog</fullName>
    </recommendedName>
</protein>
<dbReference type="InterPro" id="IPR036844">
    <property type="entry name" value="Hint_dom_sf"/>
</dbReference>
<evidence type="ECO:0000256" key="2">
    <source>
        <dbReference type="ARBA" id="ARBA00022729"/>
    </source>
</evidence>
<dbReference type="GO" id="GO:0010468">
    <property type="term" value="P:regulation of gene expression"/>
    <property type="evidence" value="ECO:0007669"/>
    <property type="project" value="TreeGrafter"/>
</dbReference>
<feature type="domain" description="Hint" evidence="3">
    <location>
        <begin position="110"/>
        <end position="154"/>
    </location>
</feature>
<proteinExistence type="predicted"/>
<evidence type="ECO:0000256" key="1">
    <source>
        <dbReference type="ARBA" id="ARBA00022473"/>
    </source>
</evidence>
<dbReference type="GO" id="GO:0005615">
    <property type="term" value="C:extracellular space"/>
    <property type="evidence" value="ECO:0007669"/>
    <property type="project" value="TreeGrafter"/>
</dbReference>
<evidence type="ECO:0000259" key="3">
    <source>
        <dbReference type="SMART" id="SM00305"/>
    </source>
</evidence>
<dbReference type="GO" id="GO:0016540">
    <property type="term" value="P:protein autoprocessing"/>
    <property type="evidence" value="ECO:0007669"/>
    <property type="project" value="InterPro"/>
</dbReference>
<dbReference type="PANTHER" id="PTHR11889:SF31">
    <property type="entry name" value="PROTEIN HEDGEHOG"/>
    <property type="match status" value="1"/>
</dbReference>
<dbReference type="InterPro" id="IPR003587">
    <property type="entry name" value="Hint_dom_N"/>
</dbReference>
<dbReference type="PANTHER" id="PTHR11889">
    <property type="entry name" value="HEDGEHOG"/>
    <property type="match status" value="1"/>
</dbReference>
<dbReference type="InterPro" id="IPR001767">
    <property type="entry name" value="Hedgehog_Hint"/>
</dbReference>
<dbReference type="GO" id="GO:0005509">
    <property type="term" value="F:calcium ion binding"/>
    <property type="evidence" value="ECO:0007669"/>
    <property type="project" value="TreeGrafter"/>
</dbReference>
<evidence type="ECO:0008006" key="7">
    <source>
        <dbReference type="Google" id="ProtNLM"/>
    </source>
</evidence>
<dbReference type="GO" id="GO:0007267">
    <property type="term" value="P:cell-cell signaling"/>
    <property type="evidence" value="ECO:0007669"/>
    <property type="project" value="InterPro"/>
</dbReference>
<dbReference type="CDD" id="cd00081">
    <property type="entry name" value="Hint"/>
    <property type="match status" value="1"/>
</dbReference>
<dbReference type="GO" id="GO:0001708">
    <property type="term" value="P:cell fate specification"/>
    <property type="evidence" value="ECO:0007669"/>
    <property type="project" value="TreeGrafter"/>
</dbReference>
<evidence type="ECO:0000259" key="4">
    <source>
        <dbReference type="SMART" id="SM00306"/>
    </source>
</evidence>
<reference evidence="5" key="1">
    <citation type="submission" date="2021-01" db="EMBL/GenBank/DDBJ databases">
        <authorList>
            <person name="Li R."/>
            <person name="Bekaert M."/>
        </authorList>
    </citation>
    <scope>NUCLEOTIDE SEQUENCE</scope>
    <source>
        <strain evidence="5">Farmed</strain>
    </source>
</reference>
<keyword evidence="6" id="KW-1185">Reference proteome</keyword>